<dbReference type="RefSeq" id="WP_308453311.1">
    <property type="nucleotide sequence ID" value="NZ_JAJEQR010000015.1"/>
</dbReference>
<feature type="transmembrane region" description="Helical" evidence="6">
    <location>
        <begin position="176"/>
        <end position="196"/>
    </location>
</feature>
<accession>A0AAE3E9V0</accession>
<evidence type="ECO:0000256" key="6">
    <source>
        <dbReference type="SAM" id="Phobius"/>
    </source>
</evidence>
<keyword evidence="4 6" id="KW-1133">Transmembrane helix</keyword>
<dbReference type="GO" id="GO:0005886">
    <property type="term" value="C:plasma membrane"/>
    <property type="evidence" value="ECO:0007669"/>
    <property type="project" value="UniProtKB-SubCell"/>
</dbReference>
<dbReference type="EMBL" id="JAJEQR010000015">
    <property type="protein sequence ID" value="MCC2230674.1"/>
    <property type="molecule type" value="Genomic_DNA"/>
</dbReference>
<evidence type="ECO:0000256" key="5">
    <source>
        <dbReference type="ARBA" id="ARBA00023136"/>
    </source>
</evidence>
<proteinExistence type="predicted"/>
<dbReference type="CDD" id="cd16380">
    <property type="entry name" value="YitT_C"/>
    <property type="match status" value="1"/>
</dbReference>
<evidence type="ECO:0000256" key="4">
    <source>
        <dbReference type="ARBA" id="ARBA00022989"/>
    </source>
</evidence>
<keyword evidence="3 6" id="KW-0812">Transmembrane</keyword>
<feature type="transmembrane region" description="Helical" evidence="6">
    <location>
        <begin position="56"/>
        <end position="73"/>
    </location>
</feature>
<dbReference type="PANTHER" id="PTHR33545">
    <property type="entry name" value="UPF0750 MEMBRANE PROTEIN YITT-RELATED"/>
    <property type="match status" value="1"/>
</dbReference>
<feature type="domain" description="DUF2179" evidence="7">
    <location>
        <begin position="222"/>
        <end position="276"/>
    </location>
</feature>
<dbReference type="AlphaFoldDB" id="A0AAE3E9V0"/>
<feature type="transmembrane region" description="Helical" evidence="6">
    <location>
        <begin position="7"/>
        <end position="27"/>
    </location>
</feature>
<keyword evidence="9" id="KW-1185">Reference proteome</keyword>
<feature type="transmembrane region" description="Helical" evidence="6">
    <location>
        <begin position="149"/>
        <end position="170"/>
    </location>
</feature>
<dbReference type="InterPro" id="IPR003740">
    <property type="entry name" value="YitT"/>
</dbReference>
<dbReference type="PIRSF" id="PIRSF006483">
    <property type="entry name" value="Membrane_protein_YitT"/>
    <property type="match status" value="1"/>
</dbReference>
<evidence type="ECO:0000259" key="7">
    <source>
        <dbReference type="Pfam" id="PF10035"/>
    </source>
</evidence>
<name>A0AAE3E9V0_9FIRM</name>
<dbReference type="InterPro" id="IPR019264">
    <property type="entry name" value="DUF2179"/>
</dbReference>
<dbReference type="PANTHER" id="PTHR33545:SF5">
    <property type="entry name" value="UPF0750 MEMBRANE PROTEIN YITT"/>
    <property type="match status" value="1"/>
</dbReference>
<keyword evidence="2" id="KW-1003">Cell membrane</keyword>
<evidence type="ECO:0000313" key="8">
    <source>
        <dbReference type="EMBL" id="MCC2230674.1"/>
    </source>
</evidence>
<protein>
    <submittedName>
        <fullName evidence="8">YitT family protein</fullName>
    </submittedName>
</protein>
<comment type="subcellular location">
    <subcellularLocation>
        <location evidence="1">Cell membrane</location>
        <topology evidence="1">Multi-pass membrane protein</topology>
    </subcellularLocation>
</comment>
<evidence type="ECO:0000256" key="2">
    <source>
        <dbReference type="ARBA" id="ARBA00022475"/>
    </source>
</evidence>
<sequence>MNMRKKIFEYVLITLGIILTALGVYLFKFPNHFAFGGATGIATVVEAVTGINASDVSFIINLALLVLGCIVLGRDFGTKTIYASALFTVMLSFMERLFPIDGPLTSQPILELIYAIALPAAGSAILFWTDSSSGGTDILAMILKKYTSLNIGVALLLTDVLIAFSAFFVFGVETGLFSLVGLVVKSLIIDSLIASLNMNKYFTIICDDPAPIVDYINSTLHHGSTVTGATGSYTGSKKTIIYAAVKKRESPALIKYVKSVEPHAFLFITNSSEIIGKGFLSR</sequence>
<dbReference type="Gene3D" id="3.30.70.120">
    <property type="match status" value="1"/>
</dbReference>
<dbReference type="InterPro" id="IPR051461">
    <property type="entry name" value="UPF0750_membrane"/>
</dbReference>
<keyword evidence="5 6" id="KW-0472">Membrane</keyword>
<reference evidence="8" key="1">
    <citation type="submission" date="2021-10" db="EMBL/GenBank/DDBJ databases">
        <title>Anaerobic single-cell dispensing facilitates the cultivation of human gut bacteria.</title>
        <authorList>
            <person name="Afrizal A."/>
        </authorList>
    </citation>
    <scope>NUCLEOTIDE SEQUENCE</scope>
    <source>
        <strain evidence="8">CLA-AA-H215</strain>
    </source>
</reference>
<evidence type="ECO:0000256" key="3">
    <source>
        <dbReference type="ARBA" id="ARBA00022692"/>
    </source>
</evidence>
<comment type="caution">
    <text evidence="8">The sequence shown here is derived from an EMBL/GenBank/DDBJ whole genome shotgun (WGS) entry which is preliminary data.</text>
</comment>
<dbReference type="Proteomes" id="UP001198182">
    <property type="component" value="Unassembled WGS sequence"/>
</dbReference>
<organism evidence="8 9">
    <name type="scientific">Hominifimenecus microfluidus</name>
    <dbReference type="NCBI Taxonomy" id="2885348"/>
    <lineage>
        <taxon>Bacteria</taxon>
        <taxon>Bacillati</taxon>
        <taxon>Bacillota</taxon>
        <taxon>Clostridia</taxon>
        <taxon>Lachnospirales</taxon>
        <taxon>Lachnospiraceae</taxon>
        <taxon>Hominifimenecus</taxon>
    </lineage>
</organism>
<evidence type="ECO:0000313" key="9">
    <source>
        <dbReference type="Proteomes" id="UP001198182"/>
    </source>
</evidence>
<dbReference type="InterPro" id="IPR015867">
    <property type="entry name" value="N-reg_PII/ATP_PRibTrfase_C"/>
</dbReference>
<feature type="transmembrane region" description="Helical" evidence="6">
    <location>
        <begin position="80"/>
        <end position="100"/>
    </location>
</feature>
<dbReference type="Pfam" id="PF02588">
    <property type="entry name" value="YitT_membrane"/>
    <property type="match status" value="1"/>
</dbReference>
<feature type="transmembrane region" description="Helical" evidence="6">
    <location>
        <begin position="112"/>
        <end position="129"/>
    </location>
</feature>
<dbReference type="Pfam" id="PF10035">
    <property type="entry name" value="DUF2179"/>
    <property type="match status" value="1"/>
</dbReference>
<gene>
    <name evidence="8" type="ORF">LKD81_06620</name>
</gene>
<evidence type="ECO:0000256" key="1">
    <source>
        <dbReference type="ARBA" id="ARBA00004651"/>
    </source>
</evidence>